<keyword evidence="3" id="KW-0687">Ribonucleoprotein</keyword>
<dbReference type="GO" id="GO:1990904">
    <property type="term" value="C:ribonucleoprotein complex"/>
    <property type="evidence" value="ECO:0007669"/>
    <property type="project" value="UniProtKB-KW"/>
</dbReference>
<sequence>MIKNKLINLLILDGKKKTSEIILLKSFKLLQKNLTKKSKNLIQLALVNTYSIFKLYKFSSKKKKKEIKIIPIFIKNKNTRVSIAIQFILKSSTKKTLNFSKKLREMILITSQIQNESEAIKIKNKIQKDIILLNKYYLKNFRW</sequence>
<geneLocation type="mitochondrion" evidence="5"/>
<dbReference type="Gene3D" id="1.10.455.10">
    <property type="entry name" value="Ribosomal protein S7 domain"/>
    <property type="match status" value="1"/>
</dbReference>
<evidence type="ECO:0000256" key="3">
    <source>
        <dbReference type="ARBA" id="ARBA00023274"/>
    </source>
</evidence>
<accession>A0A9E8Z0V2</accession>
<dbReference type="GO" id="GO:0006412">
    <property type="term" value="P:translation"/>
    <property type="evidence" value="ECO:0007669"/>
    <property type="project" value="InterPro"/>
</dbReference>
<dbReference type="InterPro" id="IPR036823">
    <property type="entry name" value="Ribosomal_uS7_dom_sf"/>
</dbReference>
<dbReference type="AlphaFoldDB" id="A0A9E8Z0V2"/>
<name>A0A9E8Z0V2_9STRA</name>
<evidence type="ECO:0000256" key="1">
    <source>
        <dbReference type="ARBA" id="ARBA00007151"/>
    </source>
</evidence>
<comment type="similarity">
    <text evidence="1">Belongs to the universal ribosomal protein uS7 family.</text>
</comment>
<organism evidence="5">
    <name type="scientific">Amicula sp. isolate GU52X-4 cfCalB7</name>
    <dbReference type="NCBI Taxonomy" id="3003489"/>
    <lineage>
        <taxon>Eukaryota</taxon>
        <taxon>Sar</taxon>
        <taxon>Stramenopiles</taxon>
        <taxon>Ochrophyta</taxon>
        <taxon>Bacillariophyta</taxon>
        <taxon>Bacillariophyceae</taxon>
        <taxon>Bacillariophycidae</taxon>
        <taxon>Naviculales</taxon>
        <taxon>Naviculaceae</taxon>
        <taxon>Amicula</taxon>
    </lineage>
</organism>
<dbReference type="SUPFAM" id="SSF47973">
    <property type="entry name" value="Ribosomal protein S7"/>
    <property type="match status" value="1"/>
</dbReference>
<keyword evidence="5" id="KW-0496">Mitochondrion</keyword>
<dbReference type="InterPro" id="IPR023798">
    <property type="entry name" value="Ribosomal_uS7_dom"/>
</dbReference>
<keyword evidence="2 5" id="KW-0689">Ribosomal protein</keyword>
<dbReference type="Pfam" id="PF00177">
    <property type="entry name" value="Ribosomal_S7"/>
    <property type="match status" value="1"/>
</dbReference>
<feature type="domain" description="Small ribosomal subunit protein uS7" evidence="4">
    <location>
        <begin position="4"/>
        <end position="128"/>
    </location>
</feature>
<reference evidence="5" key="1">
    <citation type="submission" date="2022-04" db="EMBL/GenBank/DDBJ databases">
        <title>A new insight into Amicula, a genus of tiny marine littoral diatoms with the description of two new tropical species and the largest mitogenome known for a stramenopile.</title>
        <authorList>
            <person name="Gastineau R."/>
            <person name="Li C."/>
            <person name="Ashworth M.P."/>
            <person name="Witkowski A."/>
            <person name="Turmel M."/>
            <person name="Gorecka E."/>
            <person name="Frankovich T.A."/>
            <person name="Wachnicka A."/>
            <person name="Lobban C.S."/>
            <person name="Theriot E.C."/>
            <person name="Otis C."/>
            <person name="Dabek P."/>
            <person name="Binczewska A."/>
            <person name="Lemieux C."/>
        </authorList>
    </citation>
    <scope>NUCLEOTIDE SEQUENCE</scope>
    <source>
        <strain evidence="5">GU52X-4 cfCalB7</strain>
    </source>
</reference>
<dbReference type="InterPro" id="IPR000235">
    <property type="entry name" value="Ribosomal_uS7"/>
</dbReference>
<protein>
    <submittedName>
        <fullName evidence="5">Ribosomal protein S7</fullName>
    </submittedName>
</protein>
<evidence type="ECO:0000259" key="4">
    <source>
        <dbReference type="Pfam" id="PF00177"/>
    </source>
</evidence>
<dbReference type="GO" id="GO:0005840">
    <property type="term" value="C:ribosome"/>
    <property type="evidence" value="ECO:0007669"/>
    <property type="project" value="UniProtKB-KW"/>
</dbReference>
<evidence type="ECO:0000256" key="2">
    <source>
        <dbReference type="ARBA" id="ARBA00022980"/>
    </source>
</evidence>
<dbReference type="EMBL" id="ON390794">
    <property type="protein sequence ID" value="WAK85018.1"/>
    <property type="molecule type" value="Genomic_DNA"/>
</dbReference>
<evidence type="ECO:0000313" key="5">
    <source>
        <dbReference type="EMBL" id="WAK85018.1"/>
    </source>
</evidence>
<gene>
    <name evidence="5" type="primary">rps7</name>
</gene>
<dbReference type="PIRSF" id="PIRSF002122">
    <property type="entry name" value="RPS7p_RPS7a_RPS5e_RPS7o"/>
    <property type="match status" value="1"/>
</dbReference>
<proteinExistence type="inferred from homology"/>